<reference evidence="8" key="7">
    <citation type="submission" date="2020-01" db="EMBL/GenBank/DDBJ databases">
        <title>Bacteria Cultured from War Wounds Associated with the Conflict in Eastern Ukraine.</title>
        <authorList>
            <person name="Snesrud E."/>
            <person name="Galac M.R."/>
            <person name="Mc Gann P."/>
            <person name="Valentine K."/>
            <person name="Viacheslav K."/>
        </authorList>
    </citation>
    <scope>NUCLEOTIDE SEQUENCE</scope>
    <source>
        <strain evidence="8">VNMU148</strain>
    </source>
</reference>
<sequence>MGTHKIEIRRRNVEKILLAAEKVFAEKGYAGTSMGNIAEEAELPRSNLHYYFSTKDELYRDVLLGLLEVWKQDALCFEMFDDPRVVLTSYIRAKMNHSRTRPHGSKVWANEIMHGAPLLGATLDDSLYEWAKMKEAKIRQWVEEKRILSIEPSSLLYMIWASTQHYADFGYQVEVLNGHQPLSDMQFERAVQTVTSVVLRGIGLEP</sequence>
<accession>A0A069Q9L5</accession>
<feature type="domain" description="HTH tetR-type" evidence="5">
    <location>
        <begin position="10"/>
        <end position="70"/>
    </location>
</feature>
<evidence type="ECO:0000313" key="6">
    <source>
        <dbReference type="EMBL" id="CRO59829.1"/>
    </source>
</evidence>
<dbReference type="EMBL" id="RBSQ01000650">
    <property type="protein sequence ID" value="RMS54485.1"/>
    <property type="molecule type" value="Genomic_DNA"/>
</dbReference>
<dbReference type="InterPro" id="IPR009057">
    <property type="entry name" value="Homeodomain-like_sf"/>
</dbReference>
<dbReference type="Proteomes" id="UP000253594">
    <property type="component" value="Unassembled WGS sequence"/>
</dbReference>
<dbReference type="InterPro" id="IPR001647">
    <property type="entry name" value="HTH_TetR"/>
</dbReference>
<evidence type="ECO:0000313" key="8">
    <source>
        <dbReference type="EMBL" id="MZZ14220.1"/>
    </source>
</evidence>
<accession>A0A1S1BXF6</accession>
<dbReference type="Proteomes" id="UP001297540">
    <property type="component" value="Chromosome"/>
</dbReference>
<reference evidence="11 16" key="5">
    <citation type="submission" date="2018-08" db="EMBL/GenBank/DDBJ databases">
        <title>Recombination of ecologically and evolutionarily significant loci maintains genetic cohesion in the Pseudomonas syringae species complex.</title>
        <authorList>
            <person name="Dillon M."/>
            <person name="Thakur S."/>
            <person name="Almeida R.N.D."/>
            <person name="Weir B.S."/>
            <person name="Guttman D.S."/>
        </authorList>
    </citation>
    <scope>NUCLEOTIDE SEQUENCE [LARGE SCALE GENOMIC DNA]</scope>
    <source>
        <strain evidence="11 16">ICMP 7846</strain>
    </source>
</reference>
<evidence type="ECO:0000313" key="13">
    <source>
        <dbReference type="Proteomes" id="UP000045039"/>
    </source>
</evidence>
<keyword evidence="1" id="KW-0805">Transcription regulation</keyword>
<dbReference type="PROSITE" id="PS50977">
    <property type="entry name" value="HTH_TETR_2"/>
    <property type="match status" value="1"/>
</dbReference>
<proteinExistence type="predicted"/>
<dbReference type="SMR" id="A0A069Q9L5"/>
<dbReference type="Pfam" id="PF00440">
    <property type="entry name" value="TetR_N"/>
    <property type="match status" value="1"/>
</dbReference>
<dbReference type="Proteomes" id="UP000644192">
    <property type="component" value="Unassembled WGS sequence"/>
</dbReference>
<dbReference type="Pfam" id="PF08362">
    <property type="entry name" value="TetR_C_3"/>
    <property type="match status" value="1"/>
</dbReference>
<dbReference type="RefSeq" id="WP_003084655.1">
    <property type="nucleotide sequence ID" value="NZ_AP014622.1"/>
</dbReference>
<reference evidence="12" key="8">
    <citation type="submission" date="2023-06" db="EMBL/GenBank/DDBJ databases">
        <authorList>
            <consortium name="Clinical and Environmental Microbiology Branch: Whole genome sequencing antimicrobial resistance pathogens in the healthcare setting"/>
        </authorList>
    </citation>
    <scope>NUCLEOTIDE SEQUENCE</scope>
    <source>
        <strain evidence="12">2021CK-01020</strain>
    </source>
</reference>
<reference evidence="9 14" key="3">
    <citation type="submission" date="2017-05" db="EMBL/GenBank/DDBJ databases">
        <authorList>
            <person name="Song R."/>
            <person name="Chenine A.L."/>
            <person name="Ruprecht R.M."/>
        </authorList>
    </citation>
    <scope>NUCLEOTIDE SEQUENCE [LARGE SCALE GENOMIC DNA]</scope>
    <source>
        <strain evidence="9 14">S567_C10_BS</strain>
    </source>
</reference>
<dbReference type="InterPro" id="IPR036271">
    <property type="entry name" value="Tet_transcr_reg_TetR-rel_C_sf"/>
</dbReference>
<evidence type="ECO:0000313" key="15">
    <source>
        <dbReference type="Proteomes" id="UP000253594"/>
    </source>
</evidence>
<dbReference type="GO" id="GO:0003677">
    <property type="term" value="F:DNA binding"/>
    <property type="evidence" value="ECO:0007669"/>
    <property type="project" value="UniProtKB-UniRule"/>
</dbReference>
<evidence type="ECO:0000313" key="11">
    <source>
        <dbReference type="EMBL" id="RMS54485.1"/>
    </source>
</evidence>
<dbReference type="OMA" id="DVWKQDA"/>
<evidence type="ECO:0000313" key="9">
    <source>
        <dbReference type="EMBL" id="OTI60201.1"/>
    </source>
</evidence>
<dbReference type="PANTHER" id="PTHR47506:SF6">
    <property type="entry name" value="HTH-TYPE TRANSCRIPTIONAL REPRESSOR NEMR"/>
    <property type="match status" value="1"/>
</dbReference>
<dbReference type="SUPFAM" id="SSF46689">
    <property type="entry name" value="Homeodomain-like"/>
    <property type="match status" value="1"/>
</dbReference>
<dbReference type="Proteomes" id="UP000270834">
    <property type="component" value="Unassembled WGS sequence"/>
</dbReference>
<evidence type="ECO:0000256" key="4">
    <source>
        <dbReference type="PROSITE-ProRule" id="PRU00335"/>
    </source>
</evidence>
<dbReference type="Proteomes" id="UP000194857">
    <property type="component" value="Unassembled WGS sequence"/>
</dbReference>
<evidence type="ECO:0000313" key="10">
    <source>
        <dbReference type="EMBL" id="RCI75855.1"/>
    </source>
</evidence>
<evidence type="ECO:0000313" key="14">
    <source>
        <dbReference type="Proteomes" id="UP000194857"/>
    </source>
</evidence>
<evidence type="ECO:0000256" key="2">
    <source>
        <dbReference type="ARBA" id="ARBA00023125"/>
    </source>
</evidence>
<reference evidence="13" key="2">
    <citation type="submission" date="2015-06" db="EMBL/GenBank/DDBJ databases">
        <authorList>
            <person name="Radhakrishnan Rajesh"/>
            <person name="Underwood Anthony"/>
            <person name="Al-Shahib Ali"/>
        </authorList>
    </citation>
    <scope>NUCLEOTIDE SEQUENCE [LARGE SCALE GENOMIC DNA]</scope>
    <source>
        <strain evidence="13">P19_London_7_VIM_2_05_10</strain>
    </source>
</reference>
<dbReference type="AlphaFoldDB" id="A0A069Q9L5"/>
<keyword evidence="3" id="KW-0804">Transcription</keyword>
<dbReference type="EMBL" id="CP136986">
    <property type="protein sequence ID" value="WOS78608.1"/>
    <property type="molecule type" value="Genomic_DNA"/>
</dbReference>
<dbReference type="EMBL" id="WXZT01000012">
    <property type="protein sequence ID" value="MZZ14220.1"/>
    <property type="molecule type" value="Genomic_DNA"/>
</dbReference>
<dbReference type="Proteomes" id="UP000433532">
    <property type="component" value="Unassembled WGS sequence"/>
</dbReference>
<evidence type="ECO:0000256" key="1">
    <source>
        <dbReference type="ARBA" id="ARBA00023015"/>
    </source>
</evidence>
<reference evidence="6" key="1">
    <citation type="submission" date="2015-06" db="EMBL/GenBank/DDBJ databases">
        <authorList>
            <person name="Radhakrishnan R."/>
            <person name="Underwood A."/>
            <person name="Al-Shahib A."/>
        </authorList>
    </citation>
    <scope>NUCLEOTIDE SEQUENCE</scope>
    <source>
        <strain evidence="6">P19_London_7_VIM_2_05_10</strain>
    </source>
</reference>
<dbReference type="EMBL" id="QORE01000111">
    <property type="protein sequence ID" value="RCI75855.1"/>
    <property type="molecule type" value="Genomic_DNA"/>
</dbReference>
<reference evidence="7 17" key="6">
    <citation type="submission" date="2019-11" db="EMBL/GenBank/DDBJ databases">
        <title>Genomes of ocular Pseudomonas aeruginosa isolates.</title>
        <authorList>
            <person name="Khan M."/>
            <person name="Rice S.A."/>
            <person name="Willcox M.D.P."/>
            <person name="Stapleton F."/>
        </authorList>
    </citation>
    <scope>NUCLEOTIDE SEQUENCE [LARGE SCALE GENOMIC DNA]</scope>
    <source>
        <strain evidence="7 17">PA221</strain>
    </source>
</reference>
<evidence type="ECO:0000313" key="7">
    <source>
        <dbReference type="EMBL" id="MUI34893.1"/>
    </source>
</evidence>
<dbReference type="Gene3D" id="1.10.357.10">
    <property type="entry name" value="Tetracycline Repressor, domain 2"/>
    <property type="match status" value="1"/>
</dbReference>
<name>A0A069Q9L5_PSEAI</name>
<keyword evidence="2 4" id="KW-0238">DNA-binding</keyword>
<dbReference type="GO" id="GO:0045892">
    <property type="term" value="P:negative regulation of DNA-templated transcription"/>
    <property type="evidence" value="ECO:0007669"/>
    <property type="project" value="InterPro"/>
</dbReference>
<dbReference type="PANTHER" id="PTHR47506">
    <property type="entry name" value="TRANSCRIPTIONAL REGULATORY PROTEIN"/>
    <property type="match status" value="1"/>
</dbReference>
<evidence type="ECO:0000313" key="17">
    <source>
        <dbReference type="Proteomes" id="UP000433532"/>
    </source>
</evidence>
<dbReference type="EMBL" id="CVVU01000111">
    <property type="protein sequence ID" value="CRO59829.1"/>
    <property type="molecule type" value="Genomic_DNA"/>
</dbReference>
<dbReference type="eggNOG" id="COG1309">
    <property type="taxonomic scope" value="Bacteria"/>
</dbReference>
<evidence type="ECO:0000313" key="16">
    <source>
        <dbReference type="Proteomes" id="UP000270834"/>
    </source>
</evidence>
<dbReference type="SUPFAM" id="SSF48498">
    <property type="entry name" value="Tetracyclin repressor-like, C-terminal domain"/>
    <property type="match status" value="1"/>
</dbReference>
<dbReference type="PRINTS" id="PR00455">
    <property type="entry name" value="HTHTETR"/>
</dbReference>
<evidence type="ECO:0000313" key="12">
    <source>
        <dbReference type="EMBL" id="WOS78608.1"/>
    </source>
</evidence>
<reference evidence="10 15" key="4">
    <citation type="submission" date="2018-07" db="EMBL/GenBank/DDBJ databases">
        <title>Mechanisms of high-level aminoglycoside resistance among Gram-negative pathogens in Brazil.</title>
        <authorList>
            <person name="Ballaben A.S."/>
            <person name="Darini A.L.C."/>
            <person name="Doi Y."/>
        </authorList>
    </citation>
    <scope>NUCLEOTIDE SEQUENCE [LARGE SCALE GENOMIC DNA]</scope>
    <source>
        <strain evidence="10 15">B2-305</strain>
    </source>
</reference>
<organism evidence="9 14">
    <name type="scientific">Pseudomonas aeruginosa</name>
    <dbReference type="NCBI Taxonomy" id="287"/>
    <lineage>
        <taxon>Bacteria</taxon>
        <taxon>Pseudomonadati</taxon>
        <taxon>Pseudomonadota</taxon>
        <taxon>Gammaproteobacteria</taxon>
        <taxon>Pseudomonadales</taxon>
        <taxon>Pseudomonadaceae</taxon>
        <taxon>Pseudomonas</taxon>
    </lineage>
</organism>
<dbReference type="KEGG" id="paeb:NCGM1900_0445"/>
<dbReference type="EMBL" id="NFFZ01000009">
    <property type="protein sequence ID" value="OTI60201.1"/>
    <property type="molecule type" value="Genomic_DNA"/>
</dbReference>
<dbReference type="InterPro" id="IPR013573">
    <property type="entry name" value="Tscrpt_reg_YcdC_C"/>
</dbReference>
<dbReference type="Gene3D" id="1.10.10.60">
    <property type="entry name" value="Homeodomain-like"/>
    <property type="match status" value="1"/>
</dbReference>
<reference evidence="12" key="9">
    <citation type="submission" date="2023-10" db="EMBL/GenBank/DDBJ databases">
        <title>Pathogen: clinical or host-associated sample.</title>
        <authorList>
            <person name="Hergert J."/>
            <person name="Casey R."/>
            <person name="Wagner J."/>
            <person name="Young E.L."/>
            <person name="Oakeson K.F."/>
        </authorList>
    </citation>
    <scope>NUCLEOTIDE SEQUENCE</scope>
    <source>
        <strain evidence="12">2021CK-01020</strain>
    </source>
</reference>
<evidence type="ECO:0000259" key="5">
    <source>
        <dbReference type="PROSITE" id="PS50977"/>
    </source>
</evidence>
<feature type="DNA-binding region" description="H-T-H motif" evidence="4">
    <location>
        <begin position="33"/>
        <end position="52"/>
    </location>
</feature>
<dbReference type="Proteomes" id="UP000045039">
    <property type="component" value="Unassembled WGS sequence"/>
</dbReference>
<dbReference type="EMBL" id="WOAD01000004">
    <property type="protein sequence ID" value="MUI34893.1"/>
    <property type="molecule type" value="Genomic_DNA"/>
</dbReference>
<evidence type="ECO:0000256" key="3">
    <source>
        <dbReference type="ARBA" id="ARBA00023163"/>
    </source>
</evidence>
<protein>
    <submittedName>
        <fullName evidence="6 9">Transcriptional regulator</fullName>
    </submittedName>
    <submittedName>
        <fullName evidence="7">TetR family transcriptional regulator</fullName>
    </submittedName>
    <submittedName>
        <fullName evidence="12">TetR/AcrR family transcriptional regulator</fullName>
    </submittedName>
</protein>
<gene>
    <name evidence="6" type="primary">rutR_2</name>
    <name evidence="11" type="ORF">ALP65_02216</name>
    <name evidence="9" type="ORF">CAZ10_18120</name>
    <name evidence="10" type="ORF">DT376_05440</name>
    <name evidence="7" type="ORF">GNQ48_07735</name>
    <name evidence="8" type="ORF">GUL26_18385</name>
    <name evidence="12" type="ORF">L4V69_05565</name>
    <name evidence="6" type="ORF">PAERUG_P19_London_7_VIM_2_05_10_02076</name>
</gene>